<evidence type="ECO:0000313" key="10">
    <source>
        <dbReference type="EMBL" id="SIQ35842.1"/>
    </source>
</evidence>
<evidence type="ECO:0000256" key="4">
    <source>
        <dbReference type="ARBA" id="ARBA00022692"/>
    </source>
</evidence>
<feature type="transmembrane region" description="Helical" evidence="9">
    <location>
        <begin position="20"/>
        <end position="41"/>
    </location>
</feature>
<evidence type="ECO:0000256" key="3">
    <source>
        <dbReference type="ARBA" id="ARBA00022475"/>
    </source>
</evidence>
<evidence type="ECO:0000256" key="2">
    <source>
        <dbReference type="ARBA" id="ARBA00022448"/>
    </source>
</evidence>
<accession>A0A1N6S4G9</accession>
<proteinExistence type="inferred from homology"/>
<evidence type="ECO:0000256" key="6">
    <source>
        <dbReference type="ARBA" id="ARBA00023065"/>
    </source>
</evidence>
<evidence type="ECO:0000256" key="1">
    <source>
        <dbReference type="ARBA" id="ARBA00004651"/>
    </source>
</evidence>
<dbReference type="STRING" id="49186.SAMN05421647_10413"/>
<dbReference type="InterPro" id="IPR044669">
    <property type="entry name" value="YneE/VCCN1/2-like"/>
</dbReference>
<feature type="transmembrane region" description="Helical" evidence="9">
    <location>
        <begin position="53"/>
        <end position="71"/>
    </location>
</feature>
<protein>
    <submittedName>
        <fullName evidence="10">Putative membrane protein</fullName>
    </submittedName>
</protein>
<evidence type="ECO:0000256" key="7">
    <source>
        <dbReference type="ARBA" id="ARBA00023136"/>
    </source>
</evidence>
<dbReference type="GO" id="GO:0005254">
    <property type="term" value="F:chloride channel activity"/>
    <property type="evidence" value="ECO:0007669"/>
    <property type="project" value="InterPro"/>
</dbReference>
<keyword evidence="6" id="KW-0406">Ion transport</keyword>
<dbReference type="eggNOG" id="COG3781">
    <property type="taxonomic scope" value="Bacteria"/>
</dbReference>
<dbReference type="GO" id="GO:0005886">
    <property type="term" value="C:plasma membrane"/>
    <property type="evidence" value="ECO:0007669"/>
    <property type="project" value="UniProtKB-SubCell"/>
</dbReference>
<reference evidence="10 11" key="1">
    <citation type="submission" date="2017-01" db="EMBL/GenBank/DDBJ databases">
        <authorList>
            <person name="Mah S.A."/>
            <person name="Swanson W.J."/>
            <person name="Moy G.W."/>
            <person name="Vacquier V.D."/>
        </authorList>
    </citation>
    <scope>NUCLEOTIDE SEQUENCE [LARGE SCALE GENOMIC DNA]</scope>
    <source>
        <strain evidence="10 11">DSM 7027</strain>
    </source>
</reference>
<evidence type="ECO:0000313" key="11">
    <source>
        <dbReference type="Proteomes" id="UP000186895"/>
    </source>
</evidence>
<evidence type="ECO:0000256" key="5">
    <source>
        <dbReference type="ARBA" id="ARBA00022989"/>
    </source>
</evidence>
<dbReference type="Proteomes" id="UP000186895">
    <property type="component" value="Unassembled WGS sequence"/>
</dbReference>
<dbReference type="PANTHER" id="PTHR33281:SF19">
    <property type="entry name" value="VOLTAGE-DEPENDENT ANION CHANNEL-FORMING PROTEIN YNEE"/>
    <property type="match status" value="1"/>
</dbReference>
<comment type="similarity">
    <text evidence="8">Belongs to the anion channel-forming bestrophin (TC 1.A.46) family.</text>
</comment>
<keyword evidence="4 9" id="KW-0812">Transmembrane</keyword>
<sequence length="306" mass="34059">MIVRNRPGALGLMLAWKGSVFPHILPHILLSGLFAIVVTWVTRHHYLDGIVEYTLLPFTLMGIALSILLSVRNTATYDRWWEARKQWGQMVVEMRSLARTSGIYLNPERRRSLLVLALAHTHLLRGQLREEDVRADLPEGLNQVLPQDELDAILSARNPAAQMLQCAGDLVANAYKAGEIDSVAAAALDKHLHSLAGVQAASERIAQTPLPFAYTLLAHRTAYFYCYLLPFGLVGAAGWFTPVFTGIVAYTFFGLDRLSEQLEFPFGRHTNDLPLDAICRIHEISVAEALGDPAPELLQPVEFQLQ</sequence>
<keyword evidence="5 9" id="KW-1133">Transmembrane helix</keyword>
<keyword evidence="2" id="KW-0813">Transport</keyword>
<evidence type="ECO:0000256" key="9">
    <source>
        <dbReference type="SAM" id="Phobius"/>
    </source>
</evidence>
<organism evidence="10 11">
    <name type="scientific">Marinobacterium stanieri</name>
    <dbReference type="NCBI Taxonomy" id="49186"/>
    <lineage>
        <taxon>Bacteria</taxon>
        <taxon>Pseudomonadati</taxon>
        <taxon>Pseudomonadota</taxon>
        <taxon>Gammaproteobacteria</taxon>
        <taxon>Oceanospirillales</taxon>
        <taxon>Oceanospirillaceae</taxon>
        <taxon>Marinobacterium</taxon>
    </lineage>
</organism>
<feature type="transmembrane region" description="Helical" evidence="9">
    <location>
        <begin position="224"/>
        <end position="253"/>
    </location>
</feature>
<evidence type="ECO:0000256" key="8">
    <source>
        <dbReference type="ARBA" id="ARBA00034708"/>
    </source>
</evidence>
<dbReference type="PANTHER" id="PTHR33281">
    <property type="entry name" value="UPF0187 PROTEIN YNEE"/>
    <property type="match status" value="1"/>
</dbReference>
<dbReference type="EMBL" id="FTMN01000004">
    <property type="protein sequence ID" value="SIQ35842.1"/>
    <property type="molecule type" value="Genomic_DNA"/>
</dbReference>
<keyword evidence="7 9" id="KW-0472">Membrane</keyword>
<dbReference type="RefSeq" id="WP_076462660.1">
    <property type="nucleotide sequence ID" value="NZ_FTMN01000004.1"/>
</dbReference>
<dbReference type="Pfam" id="PF25539">
    <property type="entry name" value="Bestrophin_2"/>
    <property type="match status" value="1"/>
</dbReference>
<name>A0A1N6S4G9_9GAMM</name>
<dbReference type="AlphaFoldDB" id="A0A1N6S4G9"/>
<keyword evidence="11" id="KW-1185">Reference proteome</keyword>
<comment type="subcellular location">
    <subcellularLocation>
        <location evidence="1">Cell membrane</location>
        <topology evidence="1">Multi-pass membrane protein</topology>
    </subcellularLocation>
</comment>
<gene>
    <name evidence="10" type="ORF">SAMN05421647_10413</name>
</gene>
<keyword evidence="3" id="KW-1003">Cell membrane</keyword>